<dbReference type="Gene3D" id="3.40.50.720">
    <property type="entry name" value="NAD(P)-binding Rossmann-like Domain"/>
    <property type="match status" value="1"/>
</dbReference>
<name>A0A9X3TT25_9BACL</name>
<dbReference type="Proteomes" id="UP001151071">
    <property type="component" value="Unassembled WGS sequence"/>
</dbReference>
<sequence>MAVGREALVIGGSGMLAGVSLWLEEAGYHVAVIGRDREKLQALAERSGRPEGFSLLPVDYHQTDRFREAIASLVRERGGIDLVVAWIHSTAPHALPAVQQELSAQRRTWRLFHVCGSCAYKEPPRVADVPNCLYRRILLGFRLQGDDSRWLTHAEIAAGVRAAIQGDRPFSVVGQVEPWDRRPV</sequence>
<protein>
    <submittedName>
        <fullName evidence="1">Short-chain dehydrogenase</fullName>
    </submittedName>
</protein>
<dbReference type="RefSeq" id="WP_271140591.1">
    <property type="nucleotide sequence ID" value="NZ_JAPYYP010000024.1"/>
</dbReference>
<dbReference type="EMBL" id="JAPYYP010000024">
    <property type="protein sequence ID" value="MDA5109992.1"/>
    <property type="molecule type" value="Genomic_DNA"/>
</dbReference>
<comment type="caution">
    <text evidence="1">The sequence shown here is derived from an EMBL/GenBank/DDBJ whole genome shotgun (WGS) entry which is preliminary data.</text>
</comment>
<organism evidence="1 2">
    <name type="scientific">Brevibacillus thermoruber</name>
    <dbReference type="NCBI Taxonomy" id="33942"/>
    <lineage>
        <taxon>Bacteria</taxon>
        <taxon>Bacillati</taxon>
        <taxon>Bacillota</taxon>
        <taxon>Bacilli</taxon>
        <taxon>Bacillales</taxon>
        <taxon>Paenibacillaceae</taxon>
        <taxon>Brevibacillus</taxon>
    </lineage>
</organism>
<reference evidence="1" key="1">
    <citation type="submission" date="2022-12" db="EMBL/GenBank/DDBJ databases">
        <title>Draft genome sequence of the thermophilic strain Brevibacillus thermoruber HT42, isolated from Los Humeros, Puebla, Mexico, with biotechnological potential.</title>
        <authorList>
            <person name="Lara Sanchez J."/>
            <person name="Solis Palacios R."/>
            <person name="Bustos Baena A.S."/>
            <person name="Ruz Baez A.E."/>
            <person name="Espinosa Luna G."/>
            <person name="Oliart Ros R.M."/>
        </authorList>
    </citation>
    <scope>NUCLEOTIDE SEQUENCE</scope>
    <source>
        <strain evidence="1">HT42</strain>
    </source>
</reference>
<proteinExistence type="predicted"/>
<evidence type="ECO:0000313" key="1">
    <source>
        <dbReference type="EMBL" id="MDA5109992.1"/>
    </source>
</evidence>
<accession>A0A9X3TT25</accession>
<evidence type="ECO:0000313" key="2">
    <source>
        <dbReference type="Proteomes" id="UP001151071"/>
    </source>
</evidence>
<dbReference type="AlphaFoldDB" id="A0A9X3TT25"/>
<dbReference type="SUPFAM" id="SSF51735">
    <property type="entry name" value="NAD(P)-binding Rossmann-fold domains"/>
    <property type="match status" value="1"/>
</dbReference>
<dbReference type="InterPro" id="IPR036291">
    <property type="entry name" value="NAD(P)-bd_dom_sf"/>
</dbReference>
<keyword evidence="2" id="KW-1185">Reference proteome</keyword>
<gene>
    <name evidence="1" type="ORF">O3V59_16625</name>
</gene>
<dbReference type="NCBIfam" id="NF006168">
    <property type="entry name" value="PRK08309.1"/>
    <property type="match status" value="1"/>
</dbReference>